<protein>
    <submittedName>
        <fullName evidence="3">Phosphatidylethanolamine-binding protein</fullName>
    </submittedName>
</protein>
<dbReference type="PANTHER" id="PTHR11362:SF82">
    <property type="entry name" value="PHOSPHATIDYLETHANOLAMINE-BINDING PROTEIN 4"/>
    <property type="match status" value="1"/>
</dbReference>
<accession>A0A915CT60</accession>
<dbReference type="InterPro" id="IPR008914">
    <property type="entry name" value="PEBP"/>
</dbReference>
<dbReference type="InterPro" id="IPR001858">
    <property type="entry name" value="Phosphatidylethanolamine-bd_CS"/>
</dbReference>
<dbReference type="InterPro" id="IPR035810">
    <property type="entry name" value="PEBP_euk"/>
</dbReference>
<dbReference type="CDD" id="cd00866">
    <property type="entry name" value="PEBP_euk"/>
    <property type="match status" value="1"/>
</dbReference>
<sequence length="224" mass="24164">MAFASVILRGGASALFSCGRIQHMRNPVVSLSTRFASTMSTSAAFSKEGVVPDVISKAPEKQVSVEFDSGVKAELGNTLTPTQVKNQPKVSWEAQDGSLYTLIKTDPDAPSRKEPTHREWHHWLVVNIPGNDVSKGETLAEYVGAGPPPGTGLHRYVYLVYQQSGGKISDPEHGHLTNTSGDKRGGFKTSAFVQKHGLGDPVAGNFFSAEYDDYVPTLYKQLGA</sequence>
<dbReference type="Gene3D" id="3.90.280.10">
    <property type="entry name" value="PEBP-like"/>
    <property type="match status" value="1"/>
</dbReference>
<dbReference type="FunFam" id="3.90.280.10:FF:000006">
    <property type="entry name" value="protein D3"/>
    <property type="match status" value="1"/>
</dbReference>
<dbReference type="Pfam" id="PF01161">
    <property type="entry name" value="PBP"/>
    <property type="match status" value="1"/>
</dbReference>
<dbReference type="PROSITE" id="PS01220">
    <property type="entry name" value="PBP"/>
    <property type="match status" value="1"/>
</dbReference>
<reference evidence="3" key="1">
    <citation type="submission" date="2022-11" db="UniProtKB">
        <authorList>
            <consortium name="WormBaseParasite"/>
        </authorList>
    </citation>
    <scope>IDENTIFICATION</scope>
</reference>
<name>A0A915CT60_9BILA</name>
<evidence type="ECO:0000313" key="2">
    <source>
        <dbReference type="Proteomes" id="UP000887574"/>
    </source>
</evidence>
<evidence type="ECO:0000256" key="1">
    <source>
        <dbReference type="ARBA" id="ARBA00007091"/>
    </source>
</evidence>
<evidence type="ECO:0000313" key="3">
    <source>
        <dbReference type="WBParaSite" id="jg12341"/>
    </source>
</evidence>
<dbReference type="PANTHER" id="PTHR11362">
    <property type="entry name" value="PHOSPHATIDYLETHANOLAMINE-BINDING PROTEIN"/>
    <property type="match status" value="1"/>
</dbReference>
<comment type="similarity">
    <text evidence="1">Belongs to the phosphatidylethanolamine-binding protein family.</text>
</comment>
<dbReference type="InterPro" id="IPR036610">
    <property type="entry name" value="PEBP-like_sf"/>
</dbReference>
<proteinExistence type="inferred from homology"/>
<dbReference type="Proteomes" id="UP000887574">
    <property type="component" value="Unplaced"/>
</dbReference>
<organism evidence="2 3">
    <name type="scientific">Ditylenchus dipsaci</name>
    <dbReference type="NCBI Taxonomy" id="166011"/>
    <lineage>
        <taxon>Eukaryota</taxon>
        <taxon>Metazoa</taxon>
        <taxon>Ecdysozoa</taxon>
        <taxon>Nematoda</taxon>
        <taxon>Chromadorea</taxon>
        <taxon>Rhabditida</taxon>
        <taxon>Tylenchina</taxon>
        <taxon>Tylenchomorpha</taxon>
        <taxon>Sphaerularioidea</taxon>
        <taxon>Anguinidae</taxon>
        <taxon>Anguininae</taxon>
        <taxon>Ditylenchus</taxon>
    </lineage>
</organism>
<dbReference type="AlphaFoldDB" id="A0A915CT60"/>
<dbReference type="SUPFAM" id="SSF49777">
    <property type="entry name" value="PEBP-like"/>
    <property type="match status" value="1"/>
</dbReference>
<dbReference type="WBParaSite" id="jg12341">
    <property type="protein sequence ID" value="jg12341"/>
    <property type="gene ID" value="jg12341"/>
</dbReference>
<keyword evidence="2" id="KW-1185">Reference proteome</keyword>